<dbReference type="Pfam" id="PF13391">
    <property type="entry name" value="HNH_2"/>
    <property type="match status" value="1"/>
</dbReference>
<feature type="domain" description="HNH nuclease" evidence="2">
    <location>
        <begin position="161"/>
        <end position="236"/>
    </location>
</feature>
<dbReference type="EMBL" id="PDNC01000171">
    <property type="protein sequence ID" value="PGG96572.1"/>
    <property type="molecule type" value="Genomic_DNA"/>
</dbReference>
<comment type="caution">
    <text evidence="3">The sequence shown here is derived from an EMBL/GenBank/DDBJ whole genome shotgun (WGS) entry which is preliminary data.</text>
</comment>
<evidence type="ECO:0000256" key="1">
    <source>
        <dbReference type="SAM" id="MobiDB-lite"/>
    </source>
</evidence>
<gene>
    <name evidence="3" type="ORF">GX51_07768</name>
</gene>
<sequence length="387" mass="43867">MDIRVADEMIGPDVELRDPVRLQLLEELQEMWGEVPQRTQAVLLLCDITALRYLVAAKDNPPLSSFAKEILFGPRVDEIVAQWRQLFRSHSTASSAQASPSPPPPPPAIGLETQSPEREEEAVMPPPPKRRRIGSLSLSSTAQGRSRRVSTRCKDRDGRRCVITKFEGPVHAAHIVPYSLNSNDTREAFFGLLKDFWAERTETLRNILKNGTDFVENMLTFTPTLHYSHAAGLFALQPVEASHDGKSLKLKFYWLQQRESRSGTMVKIPELPEFPNDVKLKGIKVYSIDDDHIIQSGEVMELTTSDPEKYPLPNWDLLEIQWILQRLTALRGAVDIPDTILSESEDPSDYGYSEEVVVEEEEEEAEEEKADRINNWIEAQPTLQQVV</sequence>
<dbReference type="OrthoDB" id="5416097at2759"/>
<feature type="region of interest" description="Disordered" evidence="1">
    <location>
        <begin position="91"/>
        <end position="154"/>
    </location>
</feature>
<organism evidence="3 4">
    <name type="scientific">Blastomyces parvus</name>
    <dbReference type="NCBI Taxonomy" id="2060905"/>
    <lineage>
        <taxon>Eukaryota</taxon>
        <taxon>Fungi</taxon>
        <taxon>Dikarya</taxon>
        <taxon>Ascomycota</taxon>
        <taxon>Pezizomycotina</taxon>
        <taxon>Eurotiomycetes</taxon>
        <taxon>Eurotiomycetidae</taxon>
        <taxon>Onygenales</taxon>
        <taxon>Ajellomycetaceae</taxon>
        <taxon>Blastomyces</taxon>
    </lineage>
</organism>
<evidence type="ECO:0000259" key="2">
    <source>
        <dbReference type="Pfam" id="PF13391"/>
    </source>
</evidence>
<dbReference type="Proteomes" id="UP000224080">
    <property type="component" value="Unassembled WGS sequence"/>
</dbReference>
<evidence type="ECO:0000313" key="3">
    <source>
        <dbReference type="EMBL" id="PGG96572.1"/>
    </source>
</evidence>
<name>A0A2B7WIV8_9EURO</name>
<protein>
    <recommendedName>
        <fullName evidence="2">HNH nuclease domain-containing protein</fullName>
    </recommendedName>
</protein>
<dbReference type="AlphaFoldDB" id="A0A2B7WIV8"/>
<reference evidence="3 4" key="1">
    <citation type="submission" date="2017-10" db="EMBL/GenBank/DDBJ databases">
        <title>Comparative genomics in systemic dimorphic fungi from Ajellomycetaceae.</title>
        <authorList>
            <person name="Munoz J.F."/>
            <person name="Mcewen J.G."/>
            <person name="Clay O.K."/>
            <person name="Cuomo C.A."/>
        </authorList>
    </citation>
    <scope>NUCLEOTIDE SEQUENCE [LARGE SCALE GENOMIC DNA]</scope>
    <source>
        <strain evidence="3 4">UAMH130</strain>
    </source>
</reference>
<dbReference type="InterPro" id="IPR003615">
    <property type="entry name" value="HNH_nuc"/>
</dbReference>
<evidence type="ECO:0000313" key="4">
    <source>
        <dbReference type="Proteomes" id="UP000224080"/>
    </source>
</evidence>
<accession>A0A2B7WIV8</accession>
<keyword evidence="4" id="KW-1185">Reference proteome</keyword>
<proteinExistence type="predicted"/>